<dbReference type="GO" id="GO:0016226">
    <property type="term" value="P:iron-sulfur cluster assembly"/>
    <property type="evidence" value="ECO:0007669"/>
    <property type="project" value="UniProtKB-UniRule"/>
</dbReference>
<dbReference type="SUPFAM" id="SSF48371">
    <property type="entry name" value="ARM repeat"/>
    <property type="match status" value="2"/>
</dbReference>
<sequence length="738" mass="81322">MSLVAKYLSEPTPSQEDFLEILKEVEEGANHVLGLVESLGPSLTSLDKETRASATQLLADVISNSKGLRRNDLEPLADFFCDRIKDHHSIVPHVLTAFSTLTGRSDLPDASAVSIAQSMFQHGEVQTLSQQHRATAFQTLVNLFHHKLEVLVMLRDSFTLGYIQMIDGEKDPRNLLTIFGLTQIVINNFPIGAYCEELFEVTACYFPVDFTPPPGASLQITRQQLADELRATLTSTHRFSQYCLPLLIEKISSDLQAAKQDSLQTLTDCCKVYNVEHLRPFTNIITQQLLREAMLSLSSRTKELALEAISAICSCLAKPVDGVTVYTDVDDFCISIIKECKHHLFEPEHDLVVSSVKVLQALLSSNQHAANFVLTDVMPVILERLNTGQQTKAKCVYLDMIRDLLSSSVGNVYSHKVSALDTVIEHMRHSEEAVCESALRCLAELADAAGSKLEEVSQPLLDMATNSESTALRNTSSLCLAALCKHNEEARDEVIYKALHSRLVEVQTLELSTLNILDAIVAQCSSDVCLYVLTQLLISFEQCPADNDVLTDGILSSILCALSSPLQLDSSILRSFMQTCFKIKLPEIADSTRMLMSDIIVQIVNFTDKSCLPSIAESSLTALNTLPYTVTAVQSVLCSLPHGVLDDTQLLDVFQPLTSQSPSPLMRLSACKICASVINKSAKTENLLKDILSVFDSPTANTLPLCLWTTKALVLRNHHLSQGCVSKGRIEQQTKSQH</sequence>
<comment type="caution">
    <text evidence="3">The sequence shown here is derived from an EMBL/GenBank/DDBJ whole genome shotgun (WGS) entry which is preliminary data.</text>
</comment>
<gene>
    <name evidence="3" type="ORF">EB796_021108</name>
</gene>
<dbReference type="EMBL" id="VXIV02003159">
    <property type="protein sequence ID" value="KAF6020584.1"/>
    <property type="molecule type" value="Genomic_DNA"/>
</dbReference>
<evidence type="ECO:0000259" key="2">
    <source>
        <dbReference type="Pfam" id="PF14500"/>
    </source>
</evidence>
<keyword evidence="1" id="KW-0963">Cytoplasm</keyword>
<dbReference type="PANTHER" id="PTHR12891:SF0">
    <property type="entry name" value="MMS19 NUCLEOTIDE EXCISION REPAIR PROTEIN HOMOLOG"/>
    <property type="match status" value="1"/>
</dbReference>
<feature type="domain" description="MMS19 N-terminal" evidence="2">
    <location>
        <begin position="36"/>
        <end position="293"/>
    </location>
</feature>
<dbReference type="GO" id="GO:0006281">
    <property type="term" value="P:DNA repair"/>
    <property type="evidence" value="ECO:0007669"/>
    <property type="project" value="UniProtKB-UniRule"/>
</dbReference>
<evidence type="ECO:0000256" key="1">
    <source>
        <dbReference type="RuleBase" id="RU367072"/>
    </source>
</evidence>
<keyword evidence="1" id="KW-0227">DNA damage</keyword>
<keyword evidence="1" id="KW-0539">Nucleus</keyword>
<dbReference type="GO" id="GO:0005819">
    <property type="term" value="C:spindle"/>
    <property type="evidence" value="ECO:0007669"/>
    <property type="project" value="UniProtKB-SubCell"/>
</dbReference>
<organism evidence="3 4">
    <name type="scientific">Bugula neritina</name>
    <name type="common">Brown bryozoan</name>
    <name type="synonym">Sertularia neritina</name>
    <dbReference type="NCBI Taxonomy" id="10212"/>
    <lineage>
        <taxon>Eukaryota</taxon>
        <taxon>Metazoa</taxon>
        <taxon>Spiralia</taxon>
        <taxon>Lophotrochozoa</taxon>
        <taxon>Bryozoa</taxon>
        <taxon>Gymnolaemata</taxon>
        <taxon>Cheilostomatida</taxon>
        <taxon>Flustrina</taxon>
        <taxon>Buguloidea</taxon>
        <taxon>Bugulidae</taxon>
        <taxon>Bugula</taxon>
    </lineage>
</organism>
<name>A0A7J7J4E0_BUGNE</name>
<dbReference type="OrthoDB" id="342900at2759"/>
<keyword evidence="1" id="KW-0234">DNA repair</keyword>
<dbReference type="InterPro" id="IPR029240">
    <property type="entry name" value="MMS19_N"/>
</dbReference>
<dbReference type="PANTHER" id="PTHR12891">
    <property type="entry name" value="DNA REPAIR/TRANSCRIPTION PROTEIN MET18/MMS19"/>
    <property type="match status" value="1"/>
</dbReference>
<dbReference type="Pfam" id="PF14500">
    <property type="entry name" value="MMS19_N"/>
    <property type="match status" value="1"/>
</dbReference>
<keyword evidence="4" id="KW-1185">Reference proteome</keyword>
<comment type="similarity">
    <text evidence="1">Belongs to the MET18/MMS19 family.</text>
</comment>
<dbReference type="GO" id="GO:0097361">
    <property type="term" value="C:cytosolic [4Fe-4S] assembly targeting complex"/>
    <property type="evidence" value="ECO:0007669"/>
    <property type="project" value="UniProtKB-UniRule"/>
</dbReference>
<reference evidence="3" key="1">
    <citation type="submission" date="2020-06" db="EMBL/GenBank/DDBJ databases">
        <title>Draft genome of Bugula neritina, a colonial animal packing powerful symbionts and potential medicines.</title>
        <authorList>
            <person name="Rayko M."/>
        </authorList>
    </citation>
    <scope>NUCLEOTIDE SEQUENCE [LARGE SCALE GENOMIC DNA]</scope>
    <source>
        <strain evidence="3">Kwan_BN1</strain>
    </source>
</reference>
<comment type="function">
    <text evidence="1">Key component of the cytosolic iron-sulfur protein assembly (CIA) complex, a multiprotein complex that mediates the incorporation of iron-sulfur cluster into apoproteins specifically involved in DNA metabolism and genomic integrity. In the CIA complex, MMS19 acts as an adapter between early-acting CIA components and a subset of cellular target iron-sulfur proteins.</text>
</comment>
<dbReference type="InterPro" id="IPR011989">
    <property type="entry name" value="ARM-like"/>
</dbReference>
<evidence type="ECO:0000313" key="4">
    <source>
        <dbReference type="Proteomes" id="UP000593567"/>
    </source>
</evidence>
<dbReference type="Proteomes" id="UP000593567">
    <property type="component" value="Unassembled WGS sequence"/>
</dbReference>
<dbReference type="InterPro" id="IPR016024">
    <property type="entry name" value="ARM-type_fold"/>
</dbReference>
<protein>
    <recommendedName>
        <fullName evidence="1">MMS19 nucleotide excision repair protein</fullName>
    </recommendedName>
</protein>
<comment type="subcellular location">
    <subcellularLocation>
        <location evidence="1">Cytoplasm</location>
        <location evidence="1">Cytoskeleton</location>
        <location evidence="1">Spindle</location>
    </subcellularLocation>
    <subcellularLocation>
        <location evidence="1">Nucleus</location>
    </subcellularLocation>
</comment>
<keyword evidence="1" id="KW-0206">Cytoskeleton</keyword>
<proteinExistence type="inferred from homology"/>
<accession>A0A7J7J4E0</accession>
<dbReference type="GO" id="GO:0051604">
    <property type="term" value="P:protein maturation"/>
    <property type="evidence" value="ECO:0007669"/>
    <property type="project" value="UniProtKB-UniRule"/>
</dbReference>
<dbReference type="InterPro" id="IPR039920">
    <property type="entry name" value="MMS19"/>
</dbReference>
<dbReference type="AlphaFoldDB" id="A0A7J7J4E0"/>
<dbReference type="GO" id="GO:0005634">
    <property type="term" value="C:nucleus"/>
    <property type="evidence" value="ECO:0007669"/>
    <property type="project" value="UniProtKB-SubCell"/>
</dbReference>
<dbReference type="Gene3D" id="1.25.10.10">
    <property type="entry name" value="Leucine-rich Repeat Variant"/>
    <property type="match status" value="1"/>
</dbReference>
<evidence type="ECO:0000313" key="3">
    <source>
        <dbReference type="EMBL" id="KAF6020584.1"/>
    </source>
</evidence>
<comment type="subunit">
    <text evidence="1">Component of the CIA complex.</text>
</comment>